<protein>
    <submittedName>
        <fullName evidence="1">Uncharacterized protein</fullName>
    </submittedName>
</protein>
<dbReference type="EMBL" id="LEKV01003412">
    <property type="protein sequence ID" value="KVH99846.1"/>
    <property type="molecule type" value="Genomic_DNA"/>
</dbReference>
<evidence type="ECO:0000313" key="2">
    <source>
        <dbReference type="Proteomes" id="UP000243975"/>
    </source>
</evidence>
<organism evidence="1 2">
    <name type="scientific">Cynara cardunculus var. scolymus</name>
    <name type="common">Globe artichoke</name>
    <name type="synonym">Cynara scolymus</name>
    <dbReference type="NCBI Taxonomy" id="59895"/>
    <lineage>
        <taxon>Eukaryota</taxon>
        <taxon>Viridiplantae</taxon>
        <taxon>Streptophyta</taxon>
        <taxon>Embryophyta</taxon>
        <taxon>Tracheophyta</taxon>
        <taxon>Spermatophyta</taxon>
        <taxon>Magnoliopsida</taxon>
        <taxon>eudicotyledons</taxon>
        <taxon>Gunneridae</taxon>
        <taxon>Pentapetalae</taxon>
        <taxon>asterids</taxon>
        <taxon>campanulids</taxon>
        <taxon>Asterales</taxon>
        <taxon>Asteraceae</taxon>
        <taxon>Carduoideae</taxon>
        <taxon>Cardueae</taxon>
        <taxon>Carduinae</taxon>
        <taxon>Cynara</taxon>
    </lineage>
</organism>
<dbReference type="Gramene" id="KVH99846">
    <property type="protein sequence ID" value="KVH99846"/>
    <property type="gene ID" value="Ccrd_021919"/>
</dbReference>
<sequence length="103" mass="12078">MQQRLLIQRGIVYRVRAFFFNLNQLRFRIRIVHKVKDIRRRLDVIAANRSNFHLSPITKSVDARVGGDRRSIETSSLIRLSKTYGRDAEMGMITKKICSKDVM</sequence>
<evidence type="ECO:0000313" key="1">
    <source>
        <dbReference type="EMBL" id="KVH99846.1"/>
    </source>
</evidence>
<accession>A0A103XZN9</accession>
<dbReference type="AlphaFoldDB" id="A0A103XZN9"/>
<name>A0A103XZN9_CYNCS</name>
<reference evidence="1 2" key="1">
    <citation type="journal article" date="2016" name="Sci. Rep.">
        <title>The genome sequence of the outbreeding globe artichoke constructed de novo incorporating a phase-aware low-pass sequencing strategy of F1 progeny.</title>
        <authorList>
            <person name="Scaglione D."/>
            <person name="Reyes-Chin-Wo S."/>
            <person name="Acquadro A."/>
            <person name="Froenicke L."/>
            <person name="Portis E."/>
            <person name="Beitel C."/>
            <person name="Tirone M."/>
            <person name="Mauro R."/>
            <person name="Lo Monaco A."/>
            <person name="Mauromicale G."/>
            <person name="Faccioli P."/>
            <person name="Cattivelli L."/>
            <person name="Rieseberg L."/>
            <person name="Michelmore R."/>
            <person name="Lanteri S."/>
        </authorList>
    </citation>
    <scope>NUCLEOTIDE SEQUENCE [LARGE SCALE GENOMIC DNA]</scope>
    <source>
        <strain evidence="1">2C</strain>
    </source>
</reference>
<keyword evidence="2" id="KW-1185">Reference proteome</keyword>
<gene>
    <name evidence="1" type="ORF">Ccrd_021919</name>
</gene>
<dbReference type="Proteomes" id="UP000243975">
    <property type="component" value="Unassembled WGS sequence"/>
</dbReference>
<comment type="caution">
    <text evidence="1">The sequence shown here is derived from an EMBL/GenBank/DDBJ whole genome shotgun (WGS) entry which is preliminary data.</text>
</comment>
<proteinExistence type="predicted"/>